<dbReference type="SUPFAM" id="SSF46689">
    <property type="entry name" value="Homeodomain-like"/>
    <property type="match status" value="2"/>
</dbReference>
<evidence type="ECO:0000256" key="3">
    <source>
        <dbReference type="ARBA" id="ARBA00023163"/>
    </source>
</evidence>
<sequence>MDSLSHLLALLAPRCEVNLHCRFGGRWQAGHQQMRSGVVPWHVVLRGEGRLNVSGQTHHLRAGDVVLLPHGSPHLMESLVEWGQVLPVAHRFNGTVTEMRAGPAEGALEMLCGEFYFGPHVSWLFSEASTLIHLHTDAREDCPELDALLNILVRESLAQRPGGSAIVRSLGDTLLVLLLRMLLGEQQPPGGLLRLMSDERLMPAVLAVMATPEQPWTLESMAARAFLSRATFARHFARVYHLTPQAWLSQLRMALAARLLRLERQTNLEVIAERCGFQSLASFSKRFKMRYGVTPGEWRRASASRFAKMILFPVAWFAVYYPTRKSL</sequence>
<dbReference type="Proteomes" id="UP000254938">
    <property type="component" value="Unassembled WGS sequence"/>
</dbReference>
<dbReference type="InterPro" id="IPR020449">
    <property type="entry name" value="Tscrpt_reg_AraC-type_HTH"/>
</dbReference>
<dbReference type="PROSITE" id="PS00041">
    <property type="entry name" value="HTH_ARAC_FAMILY_1"/>
    <property type="match status" value="1"/>
</dbReference>
<gene>
    <name evidence="5" type="primary">tetD</name>
    <name evidence="5" type="ORF">NCTC9140_00540</name>
</gene>
<dbReference type="SUPFAM" id="SSF51182">
    <property type="entry name" value="RmlC-like cupins"/>
    <property type="match status" value="1"/>
</dbReference>
<keyword evidence="3" id="KW-0804">Transcription</keyword>
<feature type="domain" description="HTH araC/xylS-type" evidence="4">
    <location>
        <begin position="199"/>
        <end position="301"/>
    </location>
</feature>
<organism evidence="5 6">
    <name type="scientific">Klebsiella pneumoniae</name>
    <dbReference type="NCBI Taxonomy" id="573"/>
    <lineage>
        <taxon>Bacteria</taxon>
        <taxon>Pseudomonadati</taxon>
        <taxon>Pseudomonadota</taxon>
        <taxon>Gammaproteobacteria</taxon>
        <taxon>Enterobacterales</taxon>
        <taxon>Enterobacteriaceae</taxon>
        <taxon>Klebsiella/Raoultella group</taxon>
        <taxon>Klebsiella</taxon>
        <taxon>Klebsiella pneumoniae complex</taxon>
    </lineage>
</organism>
<dbReference type="EMBL" id="UGKQ01000007">
    <property type="protein sequence ID" value="STS78904.1"/>
    <property type="molecule type" value="Genomic_DNA"/>
</dbReference>
<protein>
    <submittedName>
        <fullName evidence="5">AraC family transcriptional regulator</fullName>
    </submittedName>
</protein>
<proteinExistence type="predicted"/>
<evidence type="ECO:0000256" key="1">
    <source>
        <dbReference type="ARBA" id="ARBA00023015"/>
    </source>
</evidence>
<evidence type="ECO:0000313" key="5">
    <source>
        <dbReference type="EMBL" id="STS78904.1"/>
    </source>
</evidence>
<dbReference type="InterPro" id="IPR050204">
    <property type="entry name" value="AraC_XylS_family_regulators"/>
</dbReference>
<dbReference type="InterPro" id="IPR018060">
    <property type="entry name" value="HTH_AraC"/>
</dbReference>
<dbReference type="InterPro" id="IPR018062">
    <property type="entry name" value="HTH_AraC-typ_CS"/>
</dbReference>
<accession>A0A377TJS8</accession>
<keyword evidence="1" id="KW-0805">Transcription regulation</keyword>
<dbReference type="InterPro" id="IPR032783">
    <property type="entry name" value="AraC_lig"/>
</dbReference>
<dbReference type="PANTHER" id="PTHR46796">
    <property type="entry name" value="HTH-TYPE TRANSCRIPTIONAL ACTIVATOR RHAS-RELATED"/>
    <property type="match status" value="1"/>
</dbReference>
<dbReference type="SMART" id="SM00342">
    <property type="entry name" value="HTH_ARAC"/>
    <property type="match status" value="1"/>
</dbReference>
<dbReference type="AlphaFoldDB" id="A0A377TJS8"/>
<name>A0A377TJS8_KLEPN</name>
<dbReference type="InterPro" id="IPR011051">
    <property type="entry name" value="RmlC_Cupin_sf"/>
</dbReference>
<dbReference type="PANTHER" id="PTHR46796:SF7">
    <property type="entry name" value="ARAC FAMILY TRANSCRIPTIONAL REGULATOR"/>
    <property type="match status" value="1"/>
</dbReference>
<reference evidence="5 6" key="1">
    <citation type="submission" date="2018-06" db="EMBL/GenBank/DDBJ databases">
        <authorList>
            <consortium name="Pathogen Informatics"/>
            <person name="Doyle S."/>
        </authorList>
    </citation>
    <scope>NUCLEOTIDE SEQUENCE [LARGE SCALE GENOMIC DNA]</scope>
    <source>
        <strain evidence="5 6">NCTC9140</strain>
    </source>
</reference>
<evidence type="ECO:0000256" key="2">
    <source>
        <dbReference type="ARBA" id="ARBA00023125"/>
    </source>
</evidence>
<dbReference type="Gene3D" id="1.10.10.60">
    <property type="entry name" value="Homeodomain-like"/>
    <property type="match status" value="2"/>
</dbReference>
<dbReference type="GO" id="GO:0043565">
    <property type="term" value="F:sequence-specific DNA binding"/>
    <property type="evidence" value="ECO:0007669"/>
    <property type="project" value="InterPro"/>
</dbReference>
<dbReference type="InterPro" id="IPR014710">
    <property type="entry name" value="RmlC-like_jellyroll"/>
</dbReference>
<dbReference type="Pfam" id="PF12852">
    <property type="entry name" value="Cupin_6"/>
    <property type="match status" value="1"/>
</dbReference>
<evidence type="ECO:0000313" key="6">
    <source>
        <dbReference type="Proteomes" id="UP000254938"/>
    </source>
</evidence>
<dbReference type="PROSITE" id="PS01124">
    <property type="entry name" value="HTH_ARAC_FAMILY_2"/>
    <property type="match status" value="1"/>
</dbReference>
<dbReference type="PRINTS" id="PR00032">
    <property type="entry name" value="HTHARAC"/>
</dbReference>
<dbReference type="Gene3D" id="2.60.120.10">
    <property type="entry name" value="Jelly Rolls"/>
    <property type="match status" value="1"/>
</dbReference>
<dbReference type="GO" id="GO:0003700">
    <property type="term" value="F:DNA-binding transcription factor activity"/>
    <property type="evidence" value="ECO:0007669"/>
    <property type="project" value="InterPro"/>
</dbReference>
<dbReference type="Pfam" id="PF12833">
    <property type="entry name" value="HTH_18"/>
    <property type="match status" value="1"/>
</dbReference>
<dbReference type="InterPro" id="IPR009057">
    <property type="entry name" value="Homeodomain-like_sf"/>
</dbReference>
<keyword evidence="2" id="KW-0238">DNA-binding</keyword>
<evidence type="ECO:0000259" key="4">
    <source>
        <dbReference type="PROSITE" id="PS01124"/>
    </source>
</evidence>